<proteinExistence type="predicted"/>
<dbReference type="Proteomes" id="UP000198688">
    <property type="component" value="Chromosome I"/>
</dbReference>
<gene>
    <name evidence="1" type="ORF">SAMN04489716_9256</name>
</gene>
<accession>A0A1H2DDI8</accession>
<keyword evidence="2" id="KW-1185">Reference proteome</keyword>
<dbReference type="AlphaFoldDB" id="A0A1H2DDI8"/>
<name>A0A1H2DDI8_9ACTN</name>
<evidence type="ECO:0008006" key="3">
    <source>
        <dbReference type="Google" id="ProtNLM"/>
    </source>
</evidence>
<evidence type="ECO:0000313" key="2">
    <source>
        <dbReference type="Proteomes" id="UP000198688"/>
    </source>
</evidence>
<reference evidence="1 2" key="1">
    <citation type="submission" date="2016-10" db="EMBL/GenBank/DDBJ databases">
        <authorList>
            <person name="de Groot N.N."/>
        </authorList>
    </citation>
    <scope>NUCLEOTIDE SEQUENCE [LARGE SCALE GENOMIC DNA]</scope>
    <source>
        <strain evidence="1 2">DSM 43941</strain>
    </source>
</reference>
<sequence>MFPNGAYNVITCVTGEASVQRAEQECLEGWAVTFSGTRQECMAFLYRLEGAWISWPR</sequence>
<dbReference type="EMBL" id="LT629758">
    <property type="protein sequence ID" value="SDT80562.1"/>
    <property type="molecule type" value="Genomic_DNA"/>
</dbReference>
<protein>
    <recommendedName>
        <fullName evidence="3">MbtH protein</fullName>
    </recommendedName>
</protein>
<evidence type="ECO:0000313" key="1">
    <source>
        <dbReference type="EMBL" id="SDT80562.1"/>
    </source>
</evidence>
<organism evidence="1 2">
    <name type="scientific">Actinoplanes derwentensis</name>
    <dbReference type="NCBI Taxonomy" id="113562"/>
    <lineage>
        <taxon>Bacteria</taxon>
        <taxon>Bacillati</taxon>
        <taxon>Actinomycetota</taxon>
        <taxon>Actinomycetes</taxon>
        <taxon>Micromonosporales</taxon>
        <taxon>Micromonosporaceae</taxon>
        <taxon>Actinoplanes</taxon>
    </lineage>
</organism>